<proteinExistence type="predicted"/>
<name>A0A9W8ZMV9_9PLEO</name>
<dbReference type="AlphaFoldDB" id="A0A9W8ZMV9"/>
<dbReference type="Proteomes" id="UP001140510">
    <property type="component" value="Unassembled WGS sequence"/>
</dbReference>
<protein>
    <submittedName>
        <fullName evidence="2">Uncharacterized protein</fullName>
    </submittedName>
</protein>
<evidence type="ECO:0000313" key="2">
    <source>
        <dbReference type="EMBL" id="KAJ4411174.1"/>
    </source>
</evidence>
<feature type="region of interest" description="Disordered" evidence="1">
    <location>
        <begin position="46"/>
        <end position="79"/>
    </location>
</feature>
<organism evidence="2 3">
    <name type="scientific">Didymella pomorum</name>
    <dbReference type="NCBI Taxonomy" id="749634"/>
    <lineage>
        <taxon>Eukaryota</taxon>
        <taxon>Fungi</taxon>
        <taxon>Dikarya</taxon>
        <taxon>Ascomycota</taxon>
        <taxon>Pezizomycotina</taxon>
        <taxon>Dothideomycetes</taxon>
        <taxon>Pleosporomycetidae</taxon>
        <taxon>Pleosporales</taxon>
        <taxon>Pleosporineae</taxon>
        <taxon>Didymellaceae</taxon>
        <taxon>Didymella</taxon>
    </lineage>
</organism>
<gene>
    <name evidence="2" type="ORF">N0V91_001549</name>
</gene>
<evidence type="ECO:0000313" key="3">
    <source>
        <dbReference type="Proteomes" id="UP001140510"/>
    </source>
</evidence>
<evidence type="ECO:0000256" key="1">
    <source>
        <dbReference type="SAM" id="MobiDB-lite"/>
    </source>
</evidence>
<comment type="caution">
    <text evidence="2">The sequence shown here is derived from an EMBL/GenBank/DDBJ whole genome shotgun (WGS) entry which is preliminary data.</text>
</comment>
<dbReference type="OrthoDB" id="4770059at2759"/>
<dbReference type="EMBL" id="JAPEVA010000006">
    <property type="protein sequence ID" value="KAJ4411174.1"/>
    <property type="molecule type" value="Genomic_DNA"/>
</dbReference>
<sequence length="79" mass="8799">MAVVFLYLRSRRKGNQTASSDRNIAEMADQDHDLAKKKWWTGGNWRSEADAHADPQELDNKAVAGGVPAARYSGSEHTR</sequence>
<keyword evidence="3" id="KW-1185">Reference proteome</keyword>
<reference evidence="2" key="1">
    <citation type="submission" date="2022-10" db="EMBL/GenBank/DDBJ databases">
        <title>Tapping the CABI collections for fungal endophytes: first genome assemblies for Collariella, Neodidymelliopsis, Ascochyta clinopodiicola, Didymella pomorum, Didymosphaeria variabile, Neocosmospora piperis and Neocucurbitaria cava.</title>
        <authorList>
            <person name="Hill R."/>
        </authorList>
    </citation>
    <scope>NUCLEOTIDE SEQUENCE</scope>
    <source>
        <strain evidence="2">IMI 355091</strain>
    </source>
</reference>
<accession>A0A9W8ZMV9</accession>
<feature type="compositionally biased region" description="Basic and acidic residues" evidence="1">
    <location>
        <begin position="47"/>
        <end position="60"/>
    </location>
</feature>